<protein>
    <submittedName>
        <fullName evidence="1">Uncharacterized protein</fullName>
    </submittedName>
</protein>
<comment type="caution">
    <text evidence="1">The sequence shown here is derived from an EMBL/GenBank/DDBJ whole genome shotgun (WGS) entry which is preliminary data.</text>
</comment>
<gene>
    <name evidence="1" type="ORF">MLD38_012711</name>
</gene>
<organism evidence="1 2">
    <name type="scientific">Melastoma candidum</name>
    <dbReference type="NCBI Taxonomy" id="119954"/>
    <lineage>
        <taxon>Eukaryota</taxon>
        <taxon>Viridiplantae</taxon>
        <taxon>Streptophyta</taxon>
        <taxon>Embryophyta</taxon>
        <taxon>Tracheophyta</taxon>
        <taxon>Spermatophyta</taxon>
        <taxon>Magnoliopsida</taxon>
        <taxon>eudicotyledons</taxon>
        <taxon>Gunneridae</taxon>
        <taxon>Pentapetalae</taxon>
        <taxon>rosids</taxon>
        <taxon>malvids</taxon>
        <taxon>Myrtales</taxon>
        <taxon>Melastomataceae</taxon>
        <taxon>Melastomatoideae</taxon>
        <taxon>Melastomateae</taxon>
        <taxon>Melastoma</taxon>
    </lineage>
</organism>
<accession>A0ACB9R787</accession>
<reference evidence="2" key="1">
    <citation type="journal article" date="2023" name="Front. Plant Sci.">
        <title>Chromosomal-level genome assembly of Melastoma candidum provides insights into trichome evolution.</title>
        <authorList>
            <person name="Zhong Y."/>
            <person name="Wu W."/>
            <person name="Sun C."/>
            <person name="Zou P."/>
            <person name="Liu Y."/>
            <person name="Dai S."/>
            <person name="Zhou R."/>
        </authorList>
    </citation>
    <scope>NUCLEOTIDE SEQUENCE [LARGE SCALE GENOMIC DNA]</scope>
</reference>
<dbReference type="Proteomes" id="UP001057402">
    <property type="component" value="Chromosome 4"/>
</dbReference>
<sequence length="187" mass="20464">MVIRNAGFVSNGKKCFEAICYQAYDPNGNTHVSDLTIIDVRSSKEVSYLSNQTAHSRSVGKTQMNEQSSRSHFFFTLQISGVNKSIEQKAQGVLNLIDLAGSERLLKSGSTGDRLKENSSKHKSLSSLSDIFFALAKEDHVPFRNSKLTYLLQPCLGGDAKALMFANTSQIQQRGKSPSALYVSPPG</sequence>
<name>A0ACB9R787_9MYRT</name>
<keyword evidence="2" id="KW-1185">Reference proteome</keyword>
<evidence type="ECO:0000313" key="2">
    <source>
        <dbReference type="Proteomes" id="UP001057402"/>
    </source>
</evidence>
<dbReference type="EMBL" id="CM042883">
    <property type="protein sequence ID" value="KAI4374754.1"/>
    <property type="molecule type" value="Genomic_DNA"/>
</dbReference>
<proteinExistence type="predicted"/>
<evidence type="ECO:0000313" key="1">
    <source>
        <dbReference type="EMBL" id="KAI4374754.1"/>
    </source>
</evidence>